<protein>
    <recommendedName>
        <fullName evidence="4">PKD domain-containing protein</fullName>
    </recommendedName>
</protein>
<sequence>MKIFKFLAMLTVSVLLFTGCADDDITNYAFAEVSAPSNVSADFDITQDDTGTVTITPAGEGAQMFEVYFGETENETPVEVAAGENVTHVYGEGEYDVKIVAIGSSGLTSEYNQNLVVSFKAPENLQVIVDQPATNPKKITVSPSADYATLFEVYFGDMEDEEPTQVMPGGSVDYTYDPGVYEITVIAKGAGRATTEEDAIVIIPEATDPLKLPITFDMGTVSYAAETFGGASYEVVTNPDVYRSHTTESNVGAITNSGAEWEGGSFSLGEPVDFSGDDKQITMKMWSDVEVSVLMKFEGGIDDARANEVKVTHSGTGWESLTFDFATNATKSFIDGNQGVGEPFVPTGQYEILTLFIDGGGFTTGTFYLDDIAQPSALPNCVPETEENIDAANGPINWTFMTNDPDHEFDQFGNIETYIVGNPKTDGINASCRVQKVVKTDPCETWSGVGQELPTAIDFSTTDKKVFTMKVLAETQASEVTLRLERLPHPNTDPAYDRVATITEVGEWQLLTFDFSDVSEGTFKSMIIYFERNANCDGDIYYFDEIKQVAPVPAACMAETEENIDAANGPINWTFMTDDPDHEFDQFGNIETDIVDNPSIELVNTSCKVQKLIKTDPCETWSGLGQELPTAIDFSATDKKKFKMKVFAETQVSEVTLRLERLPHPNVDPAYDRVATITQVGEWQELTFDFSDVSEGTFKSMIIYFERGANCDGDVYYFDDIVQF</sequence>
<comment type="caution">
    <text evidence="2">The sequence shown here is derived from an EMBL/GenBank/DDBJ whole genome shotgun (WGS) entry which is preliminary data.</text>
</comment>
<gene>
    <name evidence="2" type="ORF">LU635_02835</name>
</gene>
<keyword evidence="3" id="KW-1185">Reference proteome</keyword>
<evidence type="ECO:0000256" key="1">
    <source>
        <dbReference type="SAM" id="SignalP"/>
    </source>
</evidence>
<organism evidence="2 3">
    <name type="scientific">Christiangramia crocea</name>
    <dbReference type="NCBI Taxonomy" id="2904124"/>
    <lineage>
        <taxon>Bacteria</taxon>
        <taxon>Pseudomonadati</taxon>
        <taxon>Bacteroidota</taxon>
        <taxon>Flavobacteriia</taxon>
        <taxon>Flavobacteriales</taxon>
        <taxon>Flavobacteriaceae</taxon>
        <taxon>Christiangramia</taxon>
    </lineage>
</organism>
<proteinExistence type="predicted"/>
<accession>A0A9X2A4M7</accession>
<feature type="chain" id="PRO_5040931057" description="PKD domain-containing protein" evidence="1">
    <location>
        <begin position="22"/>
        <end position="724"/>
    </location>
</feature>
<dbReference type="AlphaFoldDB" id="A0A9X2A4M7"/>
<evidence type="ECO:0008006" key="4">
    <source>
        <dbReference type="Google" id="ProtNLM"/>
    </source>
</evidence>
<name>A0A9X2A4M7_9FLAO</name>
<evidence type="ECO:0000313" key="3">
    <source>
        <dbReference type="Proteomes" id="UP001139344"/>
    </source>
</evidence>
<dbReference type="EMBL" id="JAJSON010000009">
    <property type="protein sequence ID" value="MCG9970560.1"/>
    <property type="molecule type" value="Genomic_DNA"/>
</dbReference>
<dbReference type="RefSeq" id="WP_240095986.1">
    <property type="nucleotide sequence ID" value="NZ_JAJSON010000009.1"/>
</dbReference>
<evidence type="ECO:0000313" key="2">
    <source>
        <dbReference type="EMBL" id="MCG9970560.1"/>
    </source>
</evidence>
<feature type="signal peptide" evidence="1">
    <location>
        <begin position="1"/>
        <end position="21"/>
    </location>
</feature>
<reference evidence="2" key="1">
    <citation type="submission" date="2021-12" db="EMBL/GenBank/DDBJ databases">
        <title>Description of Gramella crocea sp. nov., a new bacterium isolated from activated sludge.</title>
        <authorList>
            <person name="Zhang X."/>
        </authorList>
    </citation>
    <scope>NUCLEOTIDE SEQUENCE</scope>
    <source>
        <strain evidence="2">YB25</strain>
    </source>
</reference>
<dbReference type="Proteomes" id="UP001139344">
    <property type="component" value="Unassembled WGS sequence"/>
</dbReference>
<keyword evidence="1" id="KW-0732">Signal</keyword>
<dbReference type="PROSITE" id="PS51257">
    <property type="entry name" value="PROKAR_LIPOPROTEIN"/>
    <property type="match status" value="1"/>
</dbReference>